<proteinExistence type="predicted"/>
<reference evidence="2 3" key="1">
    <citation type="submission" date="2018-10" db="EMBL/GenBank/DDBJ databases">
        <authorList>
            <person name="Zhang X."/>
        </authorList>
    </citation>
    <scope>NUCLEOTIDE SEQUENCE [LARGE SCALE GENOMIC DNA]</scope>
    <source>
        <strain evidence="2 3">SK-G1</strain>
    </source>
</reference>
<dbReference type="Pfam" id="PF00689">
    <property type="entry name" value="Cation_ATPase_C"/>
    <property type="match status" value="1"/>
</dbReference>
<dbReference type="InterPro" id="IPR006068">
    <property type="entry name" value="ATPase_P-typ_cation-transptr_C"/>
</dbReference>
<sequence length="174" mass="18690">MLPSLPPPLSPGQILWINLVTEGGPALALGLDLPSQNIMDRLPANPREILDLETTRHIAAKGAGISLSTFGVFLAALSRYGLPRAQTIAFASIVTSQMMNVYDVRKKHAPQPENSLITPSVAMSITMMLSVIYTPGVGAFLGTVPLSLADWIFILMLSRIGLLFPPLSHLFSEA</sequence>
<dbReference type="EMBL" id="CP033169">
    <property type="protein sequence ID" value="AYO29295.1"/>
    <property type="molecule type" value="Genomic_DNA"/>
</dbReference>
<dbReference type="RefSeq" id="WP_122013792.1">
    <property type="nucleotide sequence ID" value="NZ_CP033169.1"/>
</dbReference>
<evidence type="ECO:0000313" key="2">
    <source>
        <dbReference type="EMBL" id="AYO29295.1"/>
    </source>
</evidence>
<dbReference type="Gene3D" id="1.20.1110.10">
    <property type="entry name" value="Calcium-transporting ATPase, transmembrane domain"/>
    <property type="match status" value="2"/>
</dbReference>
<dbReference type="Proteomes" id="UP000280960">
    <property type="component" value="Chromosome"/>
</dbReference>
<organism evidence="2 3">
    <name type="scientific">Biomaibacter acetigenes</name>
    <dbReference type="NCBI Taxonomy" id="2316383"/>
    <lineage>
        <taxon>Bacteria</taxon>
        <taxon>Bacillati</taxon>
        <taxon>Bacillota</taxon>
        <taxon>Clostridia</taxon>
        <taxon>Thermosediminibacterales</taxon>
        <taxon>Tepidanaerobacteraceae</taxon>
        <taxon>Biomaibacter</taxon>
    </lineage>
</organism>
<dbReference type="AlphaFoldDB" id="A0A3G2R1X4"/>
<protein>
    <recommendedName>
        <fullName evidence="1">Cation-transporting P-type ATPase C-terminal domain-containing protein</fullName>
    </recommendedName>
</protein>
<keyword evidence="3" id="KW-1185">Reference proteome</keyword>
<name>A0A3G2R1X4_9FIRM</name>
<gene>
    <name evidence="2" type="ORF">D2962_00560</name>
</gene>
<evidence type="ECO:0000259" key="1">
    <source>
        <dbReference type="Pfam" id="PF00689"/>
    </source>
</evidence>
<dbReference type="KEGG" id="bacg:D2962_00560"/>
<feature type="domain" description="Cation-transporting P-type ATPase C-terminal" evidence="1">
    <location>
        <begin position="6"/>
        <end position="162"/>
    </location>
</feature>
<evidence type="ECO:0000313" key="3">
    <source>
        <dbReference type="Proteomes" id="UP000280960"/>
    </source>
</evidence>
<dbReference type="InterPro" id="IPR023298">
    <property type="entry name" value="ATPase_P-typ_TM_dom_sf"/>
</dbReference>
<dbReference type="SUPFAM" id="SSF81665">
    <property type="entry name" value="Calcium ATPase, transmembrane domain M"/>
    <property type="match status" value="1"/>
</dbReference>
<accession>A0A3G2R1X4</accession>